<protein>
    <recommendedName>
        <fullName evidence="6">Beta-xylanase</fullName>
        <ecNumber evidence="6">3.2.1.8</ecNumber>
    </recommendedName>
</protein>
<gene>
    <name evidence="8" type="ORF">HNR46_001793</name>
</gene>
<reference evidence="8 9" key="1">
    <citation type="submission" date="2020-08" db="EMBL/GenBank/DDBJ databases">
        <title>Genomic Encyclopedia of Type Strains, Phase IV (KMG-IV): sequencing the most valuable type-strain genomes for metagenomic binning, comparative biology and taxonomic classification.</title>
        <authorList>
            <person name="Goeker M."/>
        </authorList>
    </citation>
    <scope>NUCLEOTIDE SEQUENCE [LARGE SCALE GENOMIC DNA]</scope>
    <source>
        <strain evidence="8 9">YC6886</strain>
    </source>
</reference>
<dbReference type="PROSITE" id="PS00591">
    <property type="entry name" value="GH10_1"/>
    <property type="match status" value="1"/>
</dbReference>
<dbReference type="GO" id="GO:0031176">
    <property type="term" value="F:endo-1,4-beta-xylanase activity"/>
    <property type="evidence" value="ECO:0007669"/>
    <property type="project" value="UniProtKB-EC"/>
</dbReference>
<feature type="active site" description="Nucleophile" evidence="5">
    <location>
        <position position="257"/>
    </location>
</feature>
<dbReference type="EC" id="3.2.1.8" evidence="6"/>
<evidence type="ECO:0000259" key="7">
    <source>
        <dbReference type="PROSITE" id="PS51760"/>
    </source>
</evidence>
<dbReference type="InterPro" id="IPR044846">
    <property type="entry name" value="GH10"/>
</dbReference>
<dbReference type="Pfam" id="PF00331">
    <property type="entry name" value="Glyco_hydro_10"/>
    <property type="match status" value="1"/>
</dbReference>
<keyword evidence="8" id="KW-0858">Xylan degradation</keyword>
<dbReference type="PANTHER" id="PTHR31490:SF90">
    <property type="entry name" value="ENDO-1,4-BETA-XYLANASE A"/>
    <property type="match status" value="1"/>
</dbReference>
<dbReference type="InterPro" id="IPR017853">
    <property type="entry name" value="GH"/>
</dbReference>
<proteinExistence type="inferred from homology"/>
<name>A0A840V3D7_9BACT</name>
<evidence type="ECO:0000313" key="8">
    <source>
        <dbReference type="EMBL" id="MBB5351556.1"/>
    </source>
</evidence>
<keyword evidence="4 6" id="KW-0624">Polysaccharide degradation</keyword>
<dbReference type="RefSeq" id="WP_184017825.1">
    <property type="nucleotide sequence ID" value="NZ_JACHFD010000007.1"/>
</dbReference>
<dbReference type="InterPro" id="IPR031158">
    <property type="entry name" value="GH10_AS"/>
</dbReference>
<keyword evidence="1 6" id="KW-0378">Hydrolase</keyword>
<evidence type="ECO:0000256" key="6">
    <source>
        <dbReference type="RuleBase" id="RU361174"/>
    </source>
</evidence>
<evidence type="ECO:0000256" key="2">
    <source>
        <dbReference type="ARBA" id="ARBA00023277"/>
    </source>
</evidence>
<dbReference type="SUPFAM" id="SSF51445">
    <property type="entry name" value="(Trans)glycosidases"/>
    <property type="match status" value="1"/>
</dbReference>
<dbReference type="InterPro" id="IPR001000">
    <property type="entry name" value="GH10_dom"/>
</dbReference>
<organism evidence="8 9">
    <name type="scientific">Haloferula luteola</name>
    <dbReference type="NCBI Taxonomy" id="595692"/>
    <lineage>
        <taxon>Bacteria</taxon>
        <taxon>Pseudomonadati</taxon>
        <taxon>Verrucomicrobiota</taxon>
        <taxon>Verrucomicrobiia</taxon>
        <taxon>Verrucomicrobiales</taxon>
        <taxon>Verrucomicrobiaceae</taxon>
        <taxon>Haloferula</taxon>
    </lineage>
</organism>
<dbReference type="PANTHER" id="PTHR31490">
    <property type="entry name" value="GLYCOSYL HYDROLASE"/>
    <property type="match status" value="1"/>
</dbReference>
<dbReference type="PROSITE" id="PS51760">
    <property type="entry name" value="GH10_2"/>
    <property type="match status" value="1"/>
</dbReference>
<comment type="similarity">
    <text evidence="6">Belongs to the glycosyl hydrolase 10 (cellulase F) family.</text>
</comment>
<dbReference type="SMART" id="SM00633">
    <property type="entry name" value="Glyco_10"/>
    <property type="match status" value="1"/>
</dbReference>
<dbReference type="PRINTS" id="PR00134">
    <property type="entry name" value="GLHYDRLASE10"/>
</dbReference>
<dbReference type="Proteomes" id="UP000557717">
    <property type="component" value="Unassembled WGS sequence"/>
</dbReference>
<evidence type="ECO:0000256" key="5">
    <source>
        <dbReference type="PROSITE-ProRule" id="PRU10061"/>
    </source>
</evidence>
<accession>A0A840V3D7</accession>
<evidence type="ECO:0000256" key="1">
    <source>
        <dbReference type="ARBA" id="ARBA00022801"/>
    </source>
</evidence>
<comment type="caution">
    <text evidence="8">The sequence shown here is derived from an EMBL/GenBank/DDBJ whole genome shotgun (WGS) entry which is preliminary data.</text>
</comment>
<keyword evidence="2 6" id="KW-0119">Carbohydrate metabolism</keyword>
<feature type="domain" description="GH10" evidence="7">
    <location>
        <begin position="14"/>
        <end position="363"/>
    </location>
</feature>
<dbReference type="Gene3D" id="3.20.20.80">
    <property type="entry name" value="Glycosidases"/>
    <property type="match status" value="1"/>
</dbReference>
<evidence type="ECO:0000313" key="9">
    <source>
        <dbReference type="Proteomes" id="UP000557717"/>
    </source>
</evidence>
<dbReference type="EMBL" id="JACHFD010000007">
    <property type="protein sequence ID" value="MBB5351556.1"/>
    <property type="molecule type" value="Genomic_DNA"/>
</dbReference>
<dbReference type="GO" id="GO:0045493">
    <property type="term" value="P:xylan catabolic process"/>
    <property type="evidence" value="ECO:0007669"/>
    <property type="project" value="UniProtKB-KW"/>
</dbReference>
<dbReference type="AlphaFoldDB" id="A0A840V3D7"/>
<comment type="catalytic activity">
    <reaction evidence="6">
        <text>Endohydrolysis of (1-&gt;4)-beta-D-xylosidic linkages in xylans.</text>
        <dbReference type="EC" id="3.2.1.8"/>
    </reaction>
</comment>
<sequence>MKRLLGFLLLPLLGRAEPTLRESFEKDFLVGVALPSSTVDGREVDAATVAGSQFSALTPENDMKWASLHPHPERYDFTRGDAYVHFAEQHHMKLIGHTLVWHSQTPEWVFQGAEGQPADRELLLARMKDHIDTVVGHFRGKVHGWDVVNEALSDSPGEDLRDSPWRRIIGDDFIQQAFHFAHAADPTAQLYYNDYGLAQPEKRARAVRLLQRLIDQDVPISAVGMQGHYSLSWPDPAEVEKSIIAFHQLGLKVMITELDIDVLPSRGASGIADIARTEASDPALNPFADTLPATVSQQLADRYTSLFQVFLRHHHAISRVTFWGLHDGRSWLNDFPIRGRTNYPLLFDRSLQPKPAFEAILRIGSTPR</sequence>
<keyword evidence="3 6" id="KW-0326">Glycosidase</keyword>
<keyword evidence="9" id="KW-1185">Reference proteome</keyword>
<evidence type="ECO:0000256" key="3">
    <source>
        <dbReference type="ARBA" id="ARBA00023295"/>
    </source>
</evidence>
<evidence type="ECO:0000256" key="4">
    <source>
        <dbReference type="ARBA" id="ARBA00023326"/>
    </source>
</evidence>